<dbReference type="PANTHER" id="PTHR10185">
    <property type="entry name" value="PHOSPHOLIPASE D - RELATED"/>
    <property type="match status" value="1"/>
</dbReference>
<gene>
    <name evidence="3" type="ORF">F2P45_03830</name>
</gene>
<evidence type="ECO:0000313" key="4">
    <source>
        <dbReference type="Proteomes" id="UP000609726"/>
    </source>
</evidence>
<dbReference type="Pfam" id="PF13091">
    <property type="entry name" value="PLDc_2"/>
    <property type="match status" value="2"/>
</dbReference>
<feature type="domain" description="PLD phosphodiesterase" evidence="2">
    <location>
        <begin position="327"/>
        <end position="354"/>
    </location>
</feature>
<accession>A0ABX0NMW4</accession>
<keyword evidence="1" id="KW-0732">Signal</keyword>
<dbReference type="InterPro" id="IPR025202">
    <property type="entry name" value="PLD-like_dom"/>
</dbReference>
<protein>
    <submittedName>
        <fullName evidence="3">Phospholipase</fullName>
    </submittedName>
</protein>
<dbReference type="Gene3D" id="3.30.870.10">
    <property type="entry name" value="Endonuclease Chain A"/>
    <property type="match status" value="2"/>
</dbReference>
<organism evidence="3 4">
    <name type="scientific">Massilia mucilaginosa</name>
    <dbReference type="NCBI Taxonomy" id="2609282"/>
    <lineage>
        <taxon>Bacteria</taxon>
        <taxon>Pseudomonadati</taxon>
        <taxon>Pseudomonadota</taxon>
        <taxon>Betaproteobacteria</taxon>
        <taxon>Burkholderiales</taxon>
        <taxon>Oxalobacteraceae</taxon>
        <taxon>Telluria group</taxon>
        <taxon>Massilia</taxon>
    </lineage>
</organism>
<feature type="signal peptide" evidence="1">
    <location>
        <begin position="1"/>
        <end position="22"/>
    </location>
</feature>
<sequence>MTLLRRGLAALLALVLGPQAQAGFSIPGYELVHTAPVETTLVNADLRSSTSVWTQLFDEARSEIVIGQFYAISKGGTPFDKVVERLEAAGKRGVTIRFLLDKKGIGLSDPGTLERLRKIPNLELRVLDYAQLTGTGIIHAKYLAVDKKAAFIGSQNFDWRAFTHIHETGLLITDAAMVAQVQAVFERDWQAQSLLASKLAVPRAVSASVAPQAAQLVASPAAYNPPGVADSEVVLPALLADAKHEVRIQLLDYAPLGYGPDNTRPYYGVIDNAVRAAAGRGVKIKLMVSNWNTDQPGIAYLKSLALLPNVEVRIVTLPVASSGPIPFARVIHSKTMTIDGKLAWVGTSNWAGGYFDKSRNLEVVLRNEKMAQRLGALHEQAWSSSYAAPIEIGKDYPKPNKGTQ</sequence>
<dbReference type="PROSITE" id="PS50035">
    <property type="entry name" value="PLD"/>
    <property type="match status" value="2"/>
</dbReference>
<feature type="domain" description="PLD phosphodiesterase" evidence="2">
    <location>
        <begin position="134"/>
        <end position="161"/>
    </location>
</feature>
<dbReference type="Proteomes" id="UP000609726">
    <property type="component" value="Unassembled WGS sequence"/>
</dbReference>
<feature type="chain" id="PRO_5046364148" evidence="1">
    <location>
        <begin position="23"/>
        <end position="404"/>
    </location>
</feature>
<evidence type="ECO:0000313" key="3">
    <source>
        <dbReference type="EMBL" id="NHZ88158.1"/>
    </source>
</evidence>
<name>A0ABX0NMW4_9BURK</name>
<dbReference type="CDD" id="cd09107">
    <property type="entry name" value="PLDc_vPLD3_4_5_like_2"/>
    <property type="match status" value="1"/>
</dbReference>
<keyword evidence="4" id="KW-1185">Reference proteome</keyword>
<dbReference type="EMBL" id="WHJH01000002">
    <property type="protein sequence ID" value="NHZ88158.1"/>
    <property type="molecule type" value="Genomic_DNA"/>
</dbReference>
<dbReference type="PANTHER" id="PTHR10185:SF17">
    <property type="entry name" value="GM01519P-RELATED"/>
    <property type="match status" value="1"/>
</dbReference>
<comment type="caution">
    <text evidence="3">The sequence shown here is derived from an EMBL/GenBank/DDBJ whole genome shotgun (WGS) entry which is preliminary data.</text>
</comment>
<dbReference type="SMART" id="SM00155">
    <property type="entry name" value="PLDc"/>
    <property type="match status" value="2"/>
</dbReference>
<dbReference type="InterPro" id="IPR050874">
    <property type="entry name" value="Diverse_PLD-related"/>
</dbReference>
<dbReference type="InterPro" id="IPR001736">
    <property type="entry name" value="PLipase_D/transphosphatidylase"/>
</dbReference>
<evidence type="ECO:0000256" key="1">
    <source>
        <dbReference type="SAM" id="SignalP"/>
    </source>
</evidence>
<evidence type="ECO:0000259" key="2">
    <source>
        <dbReference type="PROSITE" id="PS50035"/>
    </source>
</evidence>
<dbReference type="SUPFAM" id="SSF56024">
    <property type="entry name" value="Phospholipase D/nuclease"/>
    <property type="match status" value="2"/>
</dbReference>
<dbReference type="RefSeq" id="WP_166870673.1">
    <property type="nucleotide sequence ID" value="NZ_WHJH01000002.1"/>
</dbReference>
<reference evidence="3 4" key="1">
    <citation type="submission" date="2019-10" db="EMBL/GenBank/DDBJ databases">
        <title>Taxonomy of Antarctic Massilia spp.: description of Massilia rubra sp. nov., Massilia aquatica sp. nov., Massilia mucilaginosa sp. nov., Massilia frigida sp. nov. isolated from streams, lakes and regoliths.</title>
        <authorList>
            <person name="Holochova P."/>
            <person name="Sedlacek I."/>
            <person name="Kralova S."/>
            <person name="Maslanova I."/>
            <person name="Busse H.-J."/>
            <person name="Stankova E."/>
            <person name="Vrbovska V."/>
            <person name="Kovarovic V."/>
            <person name="Bartak M."/>
            <person name="Svec P."/>
            <person name="Pantucek R."/>
        </authorList>
    </citation>
    <scope>NUCLEOTIDE SEQUENCE [LARGE SCALE GENOMIC DNA]</scope>
    <source>
        <strain evidence="3 4">CCM 8733</strain>
    </source>
</reference>
<proteinExistence type="predicted"/>